<evidence type="ECO:0000313" key="2">
    <source>
        <dbReference type="Proteomes" id="UP000233469"/>
    </source>
</evidence>
<sequence length="63" mass="7275">MPLRTCGHNTIDIVEIVVPECLIRSSFFLICLERTFKLRQIPILILQGFPSVIHRRSSRLLIA</sequence>
<reference evidence="1 2" key="1">
    <citation type="submission" date="2016-04" db="EMBL/GenBank/DDBJ databases">
        <title>Genome analyses suggest a sexual origin of heterokaryosis in a supposedly ancient asexual fungus.</title>
        <authorList>
            <person name="Ropars J."/>
            <person name="Sedzielewska K."/>
            <person name="Noel J."/>
            <person name="Charron P."/>
            <person name="Farinelli L."/>
            <person name="Marton T."/>
            <person name="Kruger M."/>
            <person name="Pelin A."/>
            <person name="Brachmann A."/>
            <person name="Corradi N."/>
        </authorList>
    </citation>
    <scope>NUCLEOTIDE SEQUENCE [LARGE SCALE GENOMIC DNA]</scope>
    <source>
        <strain evidence="1 2">C2</strain>
    </source>
</reference>
<proteinExistence type="predicted"/>
<dbReference type="AlphaFoldDB" id="A0A2N1ME65"/>
<organism evidence="1 2">
    <name type="scientific">Rhizophagus irregularis</name>
    <dbReference type="NCBI Taxonomy" id="588596"/>
    <lineage>
        <taxon>Eukaryota</taxon>
        <taxon>Fungi</taxon>
        <taxon>Fungi incertae sedis</taxon>
        <taxon>Mucoromycota</taxon>
        <taxon>Glomeromycotina</taxon>
        <taxon>Glomeromycetes</taxon>
        <taxon>Glomerales</taxon>
        <taxon>Glomeraceae</taxon>
        <taxon>Rhizophagus</taxon>
    </lineage>
</organism>
<accession>A0A2N1ME65</accession>
<dbReference type="Proteomes" id="UP000233469">
    <property type="component" value="Unassembled WGS sequence"/>
</dbReference>
<comment type="caution">
    <text evidence="1">The sequence shown here is derived from an EMBL/GenBank/DDBJ whole genome shotgun (WGS) entry which is preliminary data.</text>
</comment>
<gene>
    <name evidence="1" type="ORF">RhiirC2_762244</name>
</gene>
<protein>
    <submittedName>
        <fullName evidence="1">Uncharacterized protein</fullName>
    </submittedName>
</protein>
<name>A0A2N1ME65_9GLOM</name>
<reference evidence="1 2" key="2">
    <citation type="submission" date="2017-10" db="EMBL/GenBank/DDBJ databases">
        <title>Extensive intraspecific genome diversity in a model arbuscular mycorrhizal fungus.</title>
        <authorList>
            <person name="Chen E.C.H."/>
            <person name="Morin E."/>
            <person name="Baudet D."/>
            <person name="Noel J."/>
            <person name="Ndikumana S."/>
            <person name="Charron P."/>
            <person name="St-Onge C."/>
            <person name="Giorgi J."/>
            <person name="Grigoriev I.V."/>
            <person name="Roux C."/>
            <person name="Martin F.M."/>
            <person name="Corradi N."/>
        </authorList>
    </citation>
    <scope>NUCLEOTIDE SEQUENCE [LARGE SCALE GENOMIC DNA]</scope>
    <source>
        <strain evidence="1 2">C2</strain>
    </source>
</reference>
<dbReference type="EMBL" id="LLXL01002796">
    <property type="protein sequence ID" value="PKK59935.1"/>
    <property type="molecule type" value="Genomic_DNA"/>
</dbReference>
<evidence type="ECO:0000313" key="1">
    <source>
        <dbReference type="EMBL" id="PKK59935.1"/>
    </source>
</evidence>